<evidence type="ECO:0000256" key="1">
    <source>
        <dbReference type="PIRSR" id="PIRSR605019-1"/>
    </source>
</evidence>
<keyword evidence="1" id="KW-0479">Metal-binding</keyword>
<dbReference type="RefSeq" id="WP_002818135.1">
    <property type="nucleotide sequence ID" value="NZ_CP027431.1"/>
</dbReference>
<reference evidence="3 5" key="2">
    <citation type="submission" date="2018-08" db="EMBL/GenBank/DDBJ databases">
        <authorList>
            <person name="Lorentzen P. G. S. M."/>
        </authorList>
    </citation>
    <scope>NUCLEOTIDE SEQUENCE [LARGE SCALE GENOMIC DNA]</scope>
    <source>
        <strain evidence="3 5">CRBO_1381</strain>
    </source>
</reference>
<evidence type="ECO:0000313" key="3">
    <source>
        <dbReference type="EMBL" id="VDB97297.1"/>
    </source>
</evidence>
<reference evidence="2 4" key="1">
    <citation type="journal article" date="2016" name="BMC Genomics">
        <title>Consensus pan-genome assembly of the specialised wine bacterium Oenococcus oeni.</title>
        <authorList>
            <person name="Sternes P.R."/>
            <person name="Borneman A.R."/>
        </authorList>
    </citation>
    <scope>NUCLEOTIDE SEQUENCE [LARGE SCALE GENOMIC DNA]</scope>
    <source>
        <strain evidence="2 4">AWRIB661</strain>
    </source>
</reference>
<feature type="binding site" evidence="1">
    <location>
        <position position="17"/>
    </location>
    <ligand>
        <name>Zn(2+)</name>
        <dbReference type="ChEBI" id="CHEBI:29105"/>
    </ligand>
</feature>
<dbReference type="OMA" id="HMQATGM"/>
<dbReference type="InterPro" id="IPR052891">
    <property type="entry name" value="DNA-3mA_glycosylase"/>
</dbReference>
<accession>A0A6N4A8S9</accession>
<dbReference type="SUPFAM" id="SSF48150">
    <property type="entry name" value="DNA-glycosylase"/>
    <property type="match status" value="1"/>
</dbReference>
<dbReference type="InterPro" id="IPR011257">
    <property type="entry name" value="DNA_glycosylase"/>
</dbReference>
<dbReference type="Proteomes" id="UP000294726">
    <property type="component" value="Chromosome"/>
</dbReference>
<feature type="binding site" evidence="1">
    <location>
        <position position="34"/>
    </location>
    <ligand>
        <name>Zn(2+)</name>
        <dbReference type="ChEBI" id="CHEBI:29105"/>
    </ligand>
</feature>
<dbReference type="GO" id="GO:0006284">
    <property type="term" value="P:base-excision repair"/>
    <property type="evidence" value="ECO:0007669"/>
    <property type="project" value="InterPro"/>
</dbReference>
<evidence type="ECO:0000313" key="5">
    <source>
        <dbReference type="Proteomes" id="UP000294726"/>
    </source>
</evidence>
<dbReference type="GeneID" id="75065138"/>
<name>A0A6N4A8S9_OENOE</name>
<dbReference type="PANTHER" id="PTHR30037">
    <property type="entry name" value="DNA-3-METHYLADENINE GLYCOSYLASE 1"/>
    <property type="match status" value="1"/>
</dbReference>
<evidence type="ECO:0000313" key="4">
    <source>
        <dbReference type="Proteomes" id="UP000181728"/>
    </source>
</evidence>
<dbReference type="Pfam" id="PF03352">
    <property type="entry name" value="Adenine_glyco"/>
    <property type="match status" value="1"/>
</dbReference>
<keyword evidence="3" id="KW-0378">Hydrolase</keyword>
<dbReference type="InterPro" id="IPR005019">
    <property type="entry name" value="Adenine_glyco"/>
</dbReference>
<keyword evidence="1" id="KW-0862">Zinc</keyword>
<dbReference type="PANTHER" id="PTHR30037:SF4">
    <property type="entry name" value="DNA-3-METHYLADENINE GLYCOSYLASE I"/>
    <property type="match status" value="1"/>
</dbReference>
<feature type="binding site" evidence="1">
    <location>
        <position position="190"/>
    </location>
    <ligand>
        <name>Zn(2+)</name>
        <dbReference type="ChEBI" id="CHEBI:29105"/>
    </ligand>
</feature>
<protein>
    <submittedName>
        <fullName evidence="2">3-methyladenine DNA glycosylase</fullName>
    </submittedName>
    <submittedName>
        <fullName evidence="3">DNA-3-methyladenine glycosylase I</fullName>
        <ecNumber evidence="3">3.2.2.20</ecNumber>
    </submittedName>
</protein>
<dbReference type="Proteomes" id="UP000181728">
    <property type="component" value="Unassembled WGS sequence"/>
</dbReference>
<dbReference type="EC" id="3.2.2.20" evidence="3"/>
<dbReference type="EMBL" id="MLOK01000019">
    <property type="protein sequence ID" value="OIM21918.1"/>
    <property type="molecule type" value="Genomic_DNA"/>
</dbReference>
<keyword evidence="3" id="KW-0326">Glycosidase</keyword>
<evidence type="ECO:0000313" key="2">
    <source>
        <dbReference type="EMBL" id="OIM21918.1"/>
    </source>
</evidence>
<dbReference type="AlphaFoldDB" id="A0A6N4A8S9"/>
<gene>
    <name evidence="2" type="ORF">ATX59_01565</name>
    <name evidence="3" type="ORF">OENI_0301</name>
</gene>
<sequence>MRNQQPALLLNDQKKRCAWASEINKPSPEMILYHDLEWGRPSHDDRYLFELLCLETYQAGLSWAIVLKKRDAFRRAFFNFEIKRVAEVTSIENLLLNKDIIRNRMKLSATVNNAKIFLKIEKEYGSFADYLWHFTNGKTIDNHVLNHADIPSENQLSINISKQMKKTGFKFTGPVTIYSYLQAVGIINDHQIDCQFNPDNI</sequence>
<proteinExistence type="predicted"/>
<dbReference type="GO" id="GO:0046872">
    <property type="term" value="F:metal ion binding"/>
    <property type="evidence" value="ECO:0007669"/>
    <property type="project" value="UniProtKB-KW"/>
</dbReference>
<feature type="binding site" evidence="1">
    <location>
        <position position="194"/>
    </location>
    <ligand>
        <name>Zn(2+)</name>
        <dbReference type="ChEBI" id="CHEBI:29105"/>
    </ligand>
</feature>
<dbReference type="EMBL" id="LR031358">
    <property type="protein sequence ID" value="VDB97297.1"/>
    <property type="molecule type" value="Genomic_DNA"/>
</dbReference>
<organism evidence="2 4">
    <name type="scientific">Oenococcus oeni</name>
    <name type="common">Leuconostoc oenos</name>
    <dbReference type="NCBI Taxonomy" id="1247"/>
    <lineage>
        <taxon>Bacteria</taxon>
        <taxon>Bacillati</taxon>
        <taxon>Bacillota</taxon>
        <taxon>Bacilli</taxon>
        <taxon>Lactobacillales</taxon>
        <taxon>Lactobacillaceae</taxon>
        <taxon>Oenococcus</taxon>
    </lineage>
</organism>
<dbReference type="GO" id="GO:0008725">
    <property type="term" value="F:DNA-3-methyladenine glycosylase activity"/>
    <property type="evidence" value="ECO:0007669"/>
    <property type="project" value="UniProtKB-EC"/>
</dbReference>
<dbReference type="Gene3D" id="1.10.340.30">
    <property type="entry name" value="Hypothetical protein, domain 2"/>
    <property type="match status" value="1"/>
</dbReference>